<dbReference type="CDD" id="cd02440">
    <property type="entry name" value="AdoMet_MTases"/>
    <property type="match status" value="1"/>
</dbReference>
<dbReference type="Gene3D" id="3.40.50.150">
    <property type="entry name" value="Vaccinia Virus protein VP39"/>
    <property type="match status" value="1"/>
</dbReference>
<dbReference type="Pfam" id="PF13489">
    <property type="entry name" value="Methyltransf_23"/>
    <property type="match status" value="1"/>
</dbReference>
<dbReference type="Proteomes" id="UP000070328">
    <property type="component" value="Unassembled WGS sequence"/>
</dbReference>
<sequence length="352" mass="40056">MSQDNQPVEIVVDQEPEANHGDADSAFGDDDAASSSISLRESIFQYRNENGRTYHHYKDGAYIFPNDDKELERLDLTHSMWLLVTDNKLGVAPPCQPGSTAGRVLDIGTGTGIWALDFGDEHPEAEVIAVDLSPTMPNYVPPNVKFQVTDAEDPWTYSRPFQYIHSRVITSGISDWQKYLKNCYDFLEPGGWVEVQEIDLYPTSDDGTLRPDSALQTWANLLAEASVILGRPFPDVASLKQVMMEAGFVDVQMTRTKWPINPWPRDYKWKEIGIWNSENLRTGIEGFSMAALTRGHKWSRDQVDLFLVQVRRDIKDRMIHGYWPIYFITGRKPGREEFTLPRPALSEAVSWP</sequence>
<dbReference type="OrthoDB" id="2013972at2759"/>
<reference evidence="3 4" key="1">
    <citation type="submission" date="2014-02" db="EMBL/GenBank/DDBJ databases">
        <title>The genome sequence of Colletotrichum simmondsii CBS122122.</title>
        <authorList>
            <person name="Baroncelli R."/>
            <person name="Thon M.R."/>
        </authorList>
    </citation>
    <scope>NUCLEOTIDE SEQUENCE [LARGE SCALE GENOMIC DNA]</scope>
    <source>
        <strain evidence="3 4">CBS122122</strain>
    </source>
</reference>
<accession>A0A135TDF6</accession>
<dbReference type="AlphaFoldDB" id="A0A135TDF6"/>
<dbReference type="EMBL" id="JFBX01000197">
    <property type="protein sequence ID" value="KXH46162.1"/>
    <property type="molecule type" value="Genomic_DNA"/>
</dbReference>
<name>A0A135TDF6_9PEZI</name>
<evidence type="ECO:0000256" key="2">
    <source>
        <dbReference type="SAM" id="MobiDB-lite"/>
    </source>
</evidence>
<evidence type="ECO:0000313" key="4">
    <source>
        <dbReference type="Proteomes" id="UP000070328"/>
    </source>
</evidence>
<comment type="caution">
    <text evidence="3">The sequence shown here is derived from an EMBL/GenBank/DDBJ whole genome shotgun (WGS) entry which is preliminary data.</text>
</comment>
<feature type="region of interest" description="Disordered" evidence="2">
    <location>
        <begin position="1"/>
        <end position="32"/>
    </location>
</feature>
<gene>
    <name evidence="3" type="ORF">CSIM01_11066</name>
</gene>
<evidence type="ECO:0000256" key="1">
    <source>
        <dbReference type="ARBA" id="ARBA00038158"/>
    </source>
</evidence>
<dbReference type="GO" id="GO:0008168">
    <property type="term" value="F:methyltransferase activity"/>
    <property type="evidence" value="ECO:0007669"/>
    <property type="project" value="TreeGrafter"/>
</dbReference>
<comment type="similarity">
    <text evidence="1">Belongs to the methyltransferase superfamily. LaeA methyltransferase family.</text>
</comment>
<proteinExistence type="inferred from homology"/>
<evidence type="ECO:0000313" key="3">
    <source>
        <dbReference type="EMBL" id="KXH46162.1"/>
    </source>
</evidence>
<keyword evidence="4" id="KW-1185">Reference proteome</keyword>
<dbReference type="PANTHER" id="PTHR43591">
    <property type="entry name" value="METHYLTRANSFERASE"/>
    <property type="match status" value="1"/>
</dbReference>
<protein>
    <recommendedName>
        <fullName evidence="5">Methyltransferase domain-containing protein</fullName>
    </recommendedName>
</protein>
<organism evidence="3 4">
    <name type="scientific">Colletotrichum simmondsii</name>
    <dbReference type="NCBI Taxonomy" id="703756"/>
    <lineage>
        <taxon>Eukaryota</taxon>
        <taxon>Fungi</taxon>
        <taxon>Dikarya</taxon>
        <taxon>Ascomycota</taxon>
        <taxon>Pezizomycotina</taxon>
        <taxon>Sordariomycetes</taxon>
        <taxon>Hypocreomycetidae</taxon>
        <taxon>Glomerellales</taxon>
        <taxon>Glomerellaceae</taxon>
        <taxon>Colletotrichum</taxon>
        <taxon>Colletotrichum acutatum species complex</taxon>
    </lineage>
</organism>
<dbReference type="SUPFAM" id="SSF53335">
    <property type="entry name" value="S-adenosyl-L-methionine-dependent methyltransferases"/>
    <property type="match status" value="1"/>
</dbReference>
<evidence type="ECO:0008006" key="5">
    <source>
        <dbReference type="Google" id="ProtNLM"/>
    </source>
</evidence>
<dbReference type="InterPro" id="IPR029063">
    <property type="entry name" value="SAM-dependent_MTases_sf"/>
</dbReference>
<dbReference type="PANTHER" id="PTHR43591:SF24">
    <property type="entry name" value="2-METHOXY-6-POLYPRENYL-1,4-BENZOQUINOL METHYLASE, MITOCHONDRIAL"/>
    <property type="match status" value="1"/>
</dbReference>